<reference evidence="1" key="1">
    <citation type="submission" date="2023-03" db="EMBL/GenBank/DDBJ databases">
        <title>Andean soil-derived lignocellulolytic bacterial consortium as a source of novel taxa and putative plastic-active enzymes.</title>
        <authorList>
            <person name="Diaz-Garcia L."/>
            <person name="Chuvochina M."/>
            <person name="Feuerriegel G."/>
            <person name="Bunk B."/>
            <person name="Sproer C."/>
            <person name="Streit W.R."/>
            <person name="Rodriguez L.M."/>
            <person name="Overmann J."/>
            <person name="Jimenez D.J."/>
        </authorList>
    </citation>
    <scope>NUCLEOTIDE SEQUENCE</scope>
    <source>
        <strain evidence="1">MAG 7</strain>
    </source>
</reference>
<proteinExistence type="predicted"/>
<dbReference type="Proteomes" id="UP001220610">
    <property type="component" value="Chromosome"/>
</dbReference>
<accession>A0AAJ5WSL1</accession>
<dbReference type="AlphaFoldDB" id="A0AAJ5WSL1"/>
<dbReference type="EMBL" id="CP119311">
    <property type="protein sequence ID" value="WEK35813.1"/>
    <property type="molecule type" value="Genomic_DNA"/>
</dbReference>
<dbReference type="SUPFAM" id="SSF56935">
    <property type="entry name" value="Porins"/>
    <property type="match status" value="1"/>
</dbReference>
<name>A0AAJ5WSL1_9BACT</name>
<sequence>MLKTTGLLLALAGSQLLYGQWPEPPTLDQYSPQLTDMAALRNNTGALAGVTQWQAGLQARQLYGLPELQQYALVAAGPVATGKMGITVTAAGPAEARHTGIGLGLARLLGRVGLGIQFRYQEWRVAGYGTNRAAGMDLGAVCQLTDRLQAGWQWRDPLPLRWWKGEGEQLATRFTAGLGYTFSPAFLLAAEMIREAGRPTQVHAGFRYLLAGSLLATMGLYTGSGGIYGSLGWQWAGICVTAGGQYHIPLGLSPWLGLHWQPQKKQL</sequence>
<organism evidence="1 2">
    <name type="scientific">Candidatus Pseudobacter hemicellulosilyticus</name>
    <dbReference type="NCBI Taxonomy" id="3121375"/>
    <lineage>
        <taxon>Bacteria</taxon>
        <taxon>Pseudomonadati</taxon>
        <taxon>Bacteroidota</taxon>
        <taxon>Chitinophagia</taxon>
        <taxon>Chitinophagales</taxon>
        <taxon>Chitinophagaceae</taxon>
        <taxon>Pseudobacter</taxon>
    </lineage>
</organism>
<evidence type="ECO:0000313" key="1">
    <source>
        <dbReference type="EMBL" id="WEK35813.1"/>
    </source>
</evidence>
<protein>
    <submittedName>
        <fullName evidence="1">Uncharacterized protein</fullName>
    </submittedName>
</protein>
<gene>
    <name evidence="1" type="ORF">P0Y53_25280</name>
</gene>
<evidence type="ECO:0000313" key="2">
    <source>
        <dbReference type="Proteomes" id="UP001220610"/>
    </source>
</evidence>